<organism evidence="3 4">
    <name type="scientific">Pseudarcicella hirudinis</name>
    <dbReference type="NCBI Taxonomy" id="1079859"/>
    <lineage>
        <taxon>Bacteria</taxon>
        <taxon>Pseudomonadati</taxon>
        <taxon>Bacteroidota</taxon>
        <taxon>Cytophagia</taxon>
        <taxon>Cytophagales</taxon>
        <taxon>Flectobacillaceae</taxon>
        <taxon>Pseudarcicella</taxon>
    </lineage>
</organism>
<dbReference type="AlphaFoldDB" id="A0A1I5QSP5"/>
<dbReference type="RefSeq" id="WP_377083083.1">
    <property type="nucleotide sequence ID" value="NZ_JBHLXN010000001.1"/>
</dbReference>
<evidence type="ECO:0000313" key="3">
    <source>
        <dbReference type="EMBL" id="SFP49087.1"/>
    </source>
</evidence>
<dbReference type="Pfam" id="PF10988">
    <property type="entry name" value="DUF2807"/>
    <property type="match status" value="1"/>
</dbReference>
<dbReference type="EMBL" id="FOXH01000003">
    <property type="protein sequence ID" value="SFP49087.1"/>
    <property type="molecule type" value="Genomic_DNA"/>
</dbReference>
<dbReference type="InterPro" id="IPR021255">
    <property type="entry name" value="DUF2807"/>
</dbReference>
<feature type="signal peptide" evidence="1">
    <location>
        <begin position="1"/>
        <end position="23"/>
    </location>
</feature>
<keyword evidence="4" id="KW-1185">Reference proteome</keyword>
<dbReference type="STRING" id="1079859.SAMN04515674_103339"/>
<proteinExistence type="predicted"/>
<evidence type="ECO:0000313" key="4">
    <source>
        <dbReference type="Proteomes" id="UP000199306"/>
    </source>
</evidence>
<sequence>MKYFAKTLFITCILFSGLFSVSAQTVTQIRKAEGFTSINVRSGIDLYLKQGSVEKVTIVANEDKIDEIKTVLKNGVLEIYIDRSSGSGFFNWNKQNAKAYVTVKDLKELQGTGGSDIFTESKLDLIKLSLKVAGGSDAKLDLDADELSCEATGGSDVTLTGSAAVFKAHSTGGSDLKAKDFKSNFCQVTSTGGSDAYVYASKEISISATGGSDVYYWGGARVVSSKSSGGSDIHRK</sequence>
<evidence type="ECO:0000259" key="2">
    <source>
        <dbReference type="Pfam" id="PF10988"/>
    </source>
</evidence>
<name>A0A1I5QSP5_9BACT</name>
<evidence type="ECO:0000256" key="1">
    <source>
        <dbReference type="SAM" id="SignalP"/>
    </source>
</evidence>
<dbReference type="Proteomes" id="UP000199306">
    <property type="component" value="Unassembled WGS sequence"/>
</dbReference>
<dbReference type="Gene3D" id="2.160.20.120">
    <property type="match status" value="1"/>
</dbReference>
<accession>A0A1I5QSP5</accession>
<feature type="chain" id="PRO_5011601608" evidence="1">
    <location>
        <begin position="24"/>
        <end position="236"/>
    </location>
</feature>
<keyword evidence="1" id="KW-0732">Signal</keyword>
<protein>
    <submittedName>
        <fullName evidence="3">Putative auto-transporter adhesin, head GIN domain</fullName>
    </submittedName>
</protein>
<reference evidence="3 4" key="1">
    <citation type="submission" date="2016-10" db="EMBL/GenBank/DDBJ databases">
        <authorList>
            <person name="de Groot N.N."/>
        </authorList>
    </citation>
    <scope>NUCLEOTIDE SEQUENCE [LARGE SCALE GENOMIC DNA]</scope>
    <source>
        <strain evidence="4">E92,LMG 26720,CCM 7988</strain>
    </source>
</reference>
<gene>
    <name evidence="3" type="ORF">SAMN04515674_103339</name>
</gene>
<feature type="domain" description="Putative auto-transporter adhesin head GIN" evidence="2">
    <location>
        <begin position="35"/>
        <end position="219"/>
    </location>
</feature>